<dbReference type="NCBIfam" id="TIGR01353">
    <property type="entry name" value="dGTP_triPase"/>
    <property type="match status" value="1"/>
</dbReference>
<proteinExistence type="predicted"/>
<organism evidence="3 4">
    <name type="scientific">Sulfurimonas xiamenensis</name>
    <dbReference type="NCBI Taxonomy" id="2590021"/>
    <lineage>
        <taxon>Bacteria</taxon>
        <taxon>Pseudomonadati</taxon>
        <taxon>Campylobacterota</taxon>
        <taxon>Epsilonproteobacteria</taxon>
        <taxon>Campylobacterales</taxon>
        <taxon>Sulfurimonadaceae</taxon>
        <taxon>Sulfurimonas</taxon>
    </lineage>
</organism>
<dbReference type="PANTHER" id="PTHR11373:SF40">
    <property type="entry name" value="DEOXYGUANOSINETRIPHOSPHATE TRIPHOSPHOHYDROLASE-LIKE PROTEIN 2"/>
    <property type="match status" value="1"/>
</dbReference>
<reference evidence="4" key="1">
    <citation type="submission" date="2019-06" db="EMBL/GenBank/DDBJ databases">
        <title>Sulfurimonas gotlandica sp. nov., a chemoautotrophic and psychrotolerant epsilonproteobacterium isolated from a pelagic redoxcline, and an emended description of the genus Sulfurimonas.</title>
        <authorList>
            <person name="Wang S."/>
            <person name="Jiang L."/>
            <person name="Shao Z."/>
        </authorList>
    </citation>
    <scope>NUCLEOTIDE SEQUENCE [LARGE SCALE GENOMIC DNA]</scope>
    <source>
        <strain evidence="4">1-1N</strain>
    </source>
</reference>
<dbReference type="Gene3D" id="1.10.3210.10">
    <property type="entry name" value="Hypothetical protein af1432"/>
    <property type="match status" value="1"/>
</dbReference>
<dbReference type="AlphaFoldDB" id="A0AAJ4DMF7"/>
<dbReference type="Gene3D" id="1.10.3550.10">
    <property type="entry name" value="eoxyguanosinetriphosphate triphosphohydrolase domain-like"/>
    <property type="match status" value="1"/>
</dbReference>
<evidence type="ECO:0000313" key="4">
    <source>
        <dbReference type="Proteomes" id="UP000326061"/>
    </source>
</evidence>
<dbReference type="CDD" id="cd00077">
    <property type="entry name" value="HDc"/>
    <property type="match status" value="1"/>
</dbReference>
<sequence length="445" mass="51776">MWEKLLSKKRYYNADEIVEDKNEEYYRSSFHKDYDRIIFSNAFRRLSKKTQVHPLSKNDHVHNRLTHSLEVASVGRSLGLKAGEFLNKKYPQIKIDPYDVAYIIQTACLAHDIGNPPFGHAGEEVIKEWFETHKEEEFLNGLSQNELEDFMHIDGNAQSFRVVTQIENNLFRGGMNLTFATLGALVKYPHASSHCKNIGKSKFNYFQSEESFFQLLFNEIGLLKADGTYKRHPLSYLMEASDDICYGLLDLQDALELNIIALRDMQNIFTLICTKEEVEKIYSNTEYSDTKKVSKLVAISIHNLAMHTMEVFEENFDAIMSDDQPRDLIELFTKEEYKNAIKEAKRLASAKIFNEKRKIELELGAYNIIETLLDNLMHAAYEFYKKGDDLKLSFRYKRALELMGENRPKKTKSLYNMYQRVIDYIVGMTDNHAKYVAHQLNGMGY</sequence>
<dbReference type="NCBIfam" id="NF002205">
    <property type="entry name" value="PRK01096.1"/>
    <property type="match status" value="1"/>
</dbReference>
<dbReference type="Proteomes" id="UP000326061">
    <property type="component" value="Chromosome"/>
</dbReference>
<dbReference type="InterPro" id="IPR006674">
    <property type="entry name" value="HD_domain"/>
</dbReference>
<gene>
    <name evidence="3" type="ORF">FJR47_03455</name>
</gene>
<dbReference type="RefSeq" id="WP_152299074.1">
    <property type="nucleotide sequence ID" value="NZ_CP041166.1"/>
</dbReference>
<dbReference type="EMBL" id="CP041166">
    <property type="protein sequence ID" value="QFR43011.1"/>
    <property type="molecule type" value="Genomic_DNA"/>
</dbReference>
<evidence type="ECO:0000313" key="3">
    <source>
        <dbReference type="EMBL" id="QFR43011.1"/>
    </source>
</evidence>
<dbReference type="SUPFAM" id="SSF109604">
    <property type="entry name" value="HD-domain/PDEase-like"/>
    <property type="match status" value="1"/>
</dbReference>
<keyword evidence="4" id="KW-1185">Reference proteome</keyword>
<dbReference type="InterPro" id="IPR003607">
    <property type="entry name" value="HD/PDEase_dom"/>
</dbReference>
<evidence type="ECO:0000256" key="1">
    <source>
        <dbReference type="ARBA" id="ARBA00022801"/>
    </source>
</evidence>
<dbReference type="Pfam" id="PF01966">
    <property type="entry name" value="HD"/>
    <property type="match status" value="1"/>
</dbReference>
<dbReference type="PANTHER" id="PTHR11373">
    <property type="entry name" value="DEOXYNUCLEOSIDE TRIPHOSPHATE TRIPHOSPHOHYDROLASE"/>
    <property type="match status" value="1"/>
</dbReference>
<dbReference type="InterPro" id="IPR006261">
    <property type="entry name" value="dGTPase"/>
</dbReference>
<accession>A0AAJ4DMF7</accession>
<dbReference type="GO" id="GO:0006203">
    <property type="term" value="P:dGTP catabolic process"/>
    <property type="evidence" value="ECO:0007669"/>
    <property type="project" value="TreeGrafter"/>
</dbReference>
<dbReference type="SMART" id="SM00471">
    <property type="entry name" value="HDc"/>
    <property type="match status" value="1"/>
</dbReference>
<feature type="domain" description="HD" evidence="2">
    <location>
        <begin position="64"/>
        <end position="247"/>
    </location>
</feature>
<dbReference type="PROSITE" id="PS51831">
    <property type="entry name" value="HD"/>
    <property type="match status" value="1"/>
</dbReference>
<protein>
    <submittedName>
        <fullName evidence="3">Deoxyguanosinetriphosphate triphosphohydrolase</fullName>
    </submittedName>
</protein>
<dbReference type="GO" id="GO:0008832">
    <property type="term" value="F:dGTPase activity"/>
    <property type="evidence" value="ECO:0007669"/>
    <property type="project" value="TreeGrafter"/>
</dbReference>
<keyword evidence="1" id="KW-0378">Hydrolase</keyword>
<dbReference type="KEGG" id="suln:FJR47_03455"/>
<dbReference type="InterPro" id="IPR027432">
    <property type="entry name" value="dGTP_triphosphohydrolase_C"/>
</dbReference>
<name>A0AAJ4DMF7_9BACT</name>
<dbReference type="Gene3D" id="1.10.3410.10">
    <property type="entry name" value="putative deoxyguanosinetriphosphate triphosphohydrolase like domain"/>
    <property type="match status" value="1"/>
</dbReference>
<evidence type="ECO:0000259" key="2">
    <source>
        <dbReference type="PROSITE" id="PS51831"/>
    </source>
</evidence>
<dbReference type="InterPro" id="IPR050135">
    <property type="entry name" value="dGTPase-like"/>
</dbReference>
<dbReference type="InterPro" id="IPR023293">
    <property type="entry name" value="dGTP_triP_hydro_central_sf"/>
</dbReference>